<sequence length="283" mass="29568">MGIVATMGPRIACCNHKGGVGKTTCVVNVAAGLVRLGWRVLVVDADPQAHLTASLGLTVAAGGGLAGVLSGALPAARALVEEAGLAVLPASPALAASESELSRRQAPADLLEGMLADLSGFDAVFFDCPPHLGPLCRQVLRAANDIVVPMTPDFLAMQSLAWLMETLAGLSDGPSPRLPVLGIVLNRYDHRKRLHREVRETVGGHFPGLPFAAFIRENVALAEAPSHGQDIFRYAPASAGAKDFTALCREMTARLSAKSGSTYGRKTAGGPPWQPNRDLAETP</sequence>
<dbReference type="PANTHER" id="PTHR13696:SF52">
    <property type="entry name" value="PARA FAMILY PROTEIN CT_582"/>
    <property type="match status" value="1"/>
</dbReference>
<dbReference type="EMBL" id="JH600068">
    <property type="protein sequence ID" value="EIG53400.1"/>
    <property type="molecule type" value="Genomic_DNA"/>
</dbReference>
<dbReference type="STRING" id="596152.DesU5LDRAFT_1720"/>
<gene>
    <name evidence="3" type="ORF">DesU5LDRAFT_1720</name>
</gene>
<protein>
    <submittedName>
        <fullName evidence="3">ATPase involved in chromosome partitioning</fullName>
    </submittedName>
</protein>
<feature type="region of interest" description="Disordered" evidence="1">
    <location>
        <begin position="258"/>
        <end position="283"/>
    </location>
</feature>
<dbReference type="CDD" id="cd02042">
    <property type="entry name" value="ParAB_family"/>
    <property type="match status" value="1"/>
</dbReference>
<dbReference type="PANTHER" id="PTHR13696">
    <property type="entry name" value="P-LOOP CONTAINING NUCLEOSIDE TRIPHOSPHATE HYDROLASE"/>
    <property type="match status" value="1"/>
</dbReference>
<dbReference type="HOGENOM" id="CLU_037612_1_4_7"/>
<dbReference type="eggNOG" id="COG1192">
    <property type="taxonomic scope" value="Bacteria"/>
</dbReference>
<dbReference type="SUPFAM" id="SSF52540">
    <property type="entry name" value="P-loop containing nucleoside triphosphate hydrolases"/>
    <property type="match status" value="1"/>
</dbReference>
<evidence type="ECO:0000256" key="1">
    <source>
        <dbReference type="SAM" id="MobiDB-lite"/>
    </source>
</evidence>
<proteinExistence type="predicted"/>
<feature type="domain" description="AAA" evidence="2">
    <location>
        <begin position="11"/>
        <end position="170"/>
    </location>
</feature>
<dbReference type="AlphaFoldDB" id="I2Q0U4"/>
<dbReference type="Pfam" id="PF13614">
    <property type="entry name" value="AAA_31"/>
    <property type="match status" value="1"/>
</dbReference>
<reference evidence="3" key="1">
    <citation type="submission" date="2011-11" db="EMBL/GenBank/DDBJ databases">
        <title>Improved High-Quality Draft sequence of Desulfovibrio sp. U5L.</title>
        <authorList>
            <consortium name="US DOE Joint Genome Institute"/>
            <person name="Lucas S."/>
            <person name="Han J."/>
            <person name="Lapidus A."/>
            <person name="Cheng J.-F."/>
            <person name="Goodwin L."/>
            <person name="Pitluck S."/>
            <person name="Peters L."/>
            <person name="Ovchinnikova G."/>
            <person name="Held B."/>
            <person name="Detter J.C."/>
            <person name="Han C."/>
            <person name="Tapia R."/>
            <person name="Land M."/>
            <person name="Hauser L."/>
            <person name="Kyrpides N."/>
            <person name="Ivanova N."/>
            <person name="Pagani I."/>
            <person name="Gabster J."/>
            <person name="Walker C."/>
            <person name="Stolyar S."/>
            <person name="Stahl D."/>
            <person name="Arkin A."/>
            <person name="Dehal P."/>
            <person name="Hazen T."/>
            <person name="Woyke T."/>
        </authorList>
    </citation>
    <scope>NUCLEOTIDE SEQUENCE [LARGE SCALE GENOMIC DNA]</scope>
    <source>
        <strain evidence="3">U5L</strain>
    </source>
</reference>
<organism evidence="3">
    <name type="scientific">Desulfovibrio sp. U5L</name>
    <dbReference type="NCBI Taxonomy" id="596152"/>
    <lineage>
        <taxon>Bacteria</taxon>
        <taxon>Pseudomonadati</taxon>
        <taxon>Thermodesulfobacteriota</taxon>
        <taxon>Desulfovibrionia</taxon>
        <taxon>Desulfovibrionales</taxon>
        <taxon>Desulfovibrionaceae</taxon>
        <taxon>Desulfovibrio</taxon>
    </lineage>
</organism>
<evidence type="ECO:0000313" key="3">
    <source>
        <dbReference type="EMBL" id="EIG53400.1"/>
    </source>
</evidence>
<accession>I2Q0U4</accession>
<dbReference type="InterPro" id="IPR025669">
    <property type="entry name" value="AAA_dom"/>
</dbReference>
<dbReference type="InterPro" id="IPR027417">
    <property type="entry name" value="P-loop_NTPase"/>
</dbReference>
<dbReference type="OrthoDB" id="9815116at2"/>
<name>I2Q0U4_9BACT</name>
<evidence type="ECO:0000259" key="2">
    <source>
        <dbReference type="Pfam" id="PF13614"/>
    </source>
</evidence>
<dbReference type="Gene3D" id="3.40.50.300">
    <property type="entry name" value="P-loop containing nucleotide triphosphate hydrolases"/>
    <property type="match status" value="1"/>
</dbReference>
<dbReference type="InterPro" id="IPR050678">
    <property type="entry name" value="DNA_Partitioning_ATPase"/>
</dbReference>